<evidence type="ECO:0000313" key="2">
    <source>
        <dbReference type="EMBL" id="AFJ24757.1"/>
    </source>
</evidence>
<dbReference type="AlphaFoldDB" id="I1ZIA3"/>
<protein>
    <submittedName>
        <fullName evidence="2">Jagged 2-1</fullName>
    </submittedName>
</protein>
<accession>I1ZIA3</accession>
<sequence>MLTLRVSLAHILIALLFFGFSYSLHITQANFNSQQSPAKVNLRCFWTTNKNVELHEELFQEVQFEFYINNMDTNLSISIKLENGGSTINFSHKTINLKKISSKDTFELHSITLENFVKVTVEHECENGYYPAKQCNKFCFPSENEYTCDGFGNKICKEG</sequence>
<dbReference type="EMBL" id="JX010514">
    <property type="protein sequence ID" value="AFJ24757.1"/>
    <property type="molecule type" value="mRNA"/>
</dbReference>
<name>I1ZIA3_SCHMD</name>
<organism evidence="2">
    <name type="scientific">Schmidtea mediterranea</name>
    <name type="common">Freshwater planarian flatworm</name>
    <dbReference type="NCBI Taxonomy" id="79327"/>
    <lineage>
        <taxon>Eukaryota</taxon>
        <taxon>Metazoa</taxon>
        <taxon>Spiralia</taxon>
        <taxon>Lophotrochozoa</taxon>
        <taxon>Platyhelminthes</taxon>
        <taxon>Rhabditophora</taxon>
        <taxon>Seriata</taxon>
        <taxon>Tricladida</taxon>
        <taxon>Continenticola</taxon>
        <taxon>Geoplanoidea</taxon>
        <taxon>Dugesiidae</taxon>
        <taxon>Schmidtea</taxon>
    </lineage>
</organism>
<keyword evidence="1" id="KW-0732">Signal</keyword>
<evidence type="ECO:0000256" key="1">
    <source>
        <dbReference type="SAM" id="SignalP"/>
    </source>
</evidence>
<proteinExistence type="evidence at transcript level"/>
<feature type="non-terminal residue" evidence="2">
    <location>
        <position position="159"/>
    </location>
</feature>
<feature type="chain" id="PRO_5003655237" evidence="1">
    <location>
        <begin position="24"/>
        <end position="159"/>
    </location>
</feature>
<reference evidence="2" key="1">
    <citation type="journal article" date="2012" name="Genes Dev.">
        <title>A molecular wound response program associated with regeneration initiation in planarians.</title>
        <authorList>
            <person name="Wenemoser D."/>
            <person name="Lapan S.W."/>
            <person name="Wilkinson A.W."/>
            <person name="Bell G.W."/>
            <person name="Reddien P.W."/>
        </authorList>
    </citation>
    <scope>NUCLEOTIDE SEQUENCE</scope>
</reference>
<feature type="signal peptide" evidence="1">
    <location>
        <begin position="1"/>
        <end position="23"/>
    </location>
</feature>